<keyword evidence="3" id="KW-0812">Transmembrane</keyword>
<feature type="compositionally biased region" description="Basic and acidic residues" evidence="2">
    <location>
        <begin position="21"/>
        <end position="58"/>
    </location>
</feature>
<protein>
    <submittedName>
        <fullName evidence="5">Neurotactin</fullName>
    </submittedName>
</protein>
<dbReference type="Proteomes" id="UP001151699">
    <property type="component" value="Chromosome C"/>
</dbReference>
<dbReference type="SUPFAM" id="SSF53474">
    <property type="entry name" value="alpha/beta-Hydrolases"/>
    <property type="match status" value="1"/>
</dbReference>
<feature type="domain" description="Carboxylesterase type B" evidence="4">
    <location>
        <begin position="344"/>
        <end position="682"/>
    </location>
</feature>
<feature type="compositionally biased region" description="Basic and acidic residues" evidence="2">
    <location>
        <begin position="151"/>
        <end position="165"/>
    </location>
</feature>
<sequence length="822" mass="91693">MGETDEKETTPTEAAPTNEVEEPKETEKLLNKDDKKLETGDATNIDDKKIDEAADKKQVANGDEIIDIPEKTPTTQEGREVKPKKIPIGGIKMPGFFTRNKPKTDGDGADGELLENAGNEAKVEQQEKVEKEPRPNFFTSLKFKNPFAKKPTAEKAEEQAKKEEKVEEEPADVTKPQDEKEGKADEPPKRCLLNAIRLPIANLPRKLRSFRENRDEDVEMGNGPNNKAGLASMETLDDSLKDTDGKDVTDKAAAVENDSLETVKLTADGEKEKANEKNDEAVPVTEKTTIVERIRRYQCSYDDLAIVGGLLLFFILVILIFAFTLVGNSELTSAPVRDGKFIQAATSCGMVEGILEDSSFAFRGIPYAIPPIGENRWKPAQVIDSVDGCWNGTFKAHNATPVCWQIYANGTIDGVEDCLKLDVITPHVRYDNPLPVVVLVGAESFTGNSPNILRPSARYARARDVVFVRPNFRVGVFGFLALDVLSKSTHPPTSGNYGLSDILAVLKWVNLNIHHFGGNPSQITLFGHRAGATIVSALVTSPQAKNLFEKVWVTSGSAIFPGKPLIESERSNAVYLDQVKCKDAECLRNTEDEELLDAVPDTWRRVWADLPTAAENVSLKHEWLVLDGQILQQHPAGVWNNEAVELPKMVIGTTAHESHSEKLFLKHKEWTPELVKEHIQNSIIGEKGLVDEVLKLYNATYEGLVSMISDIRTICPLLTISQLQHSVFYVVGQRSGELNLASVDDDVQAILGRYEPKSPEQRRYVSAIQQLFYHYVSFGQVKPLSHFQRVLYIEQDPLPMREYRHCDFWISNDIVPRYARLD</sequence>
<dbReference type="EMBL" id="WJQU01000004">
    <property type="protein sequence ID" value="KAJ6636695.1"/>
    <property type="molecule type" value="Genomic_DNA"/>
</dbReference>
<reference evidence="5" key="1">
    <citation type="submission" date="2022-07" db="EMBL/GenBank/DDBJ databases">
        <authorList>
            <person name="Trinca V."/>
            <person name="Uliana J.V.C."/>
            <person name="Torres T.T."/>
            <person name="Ward R.J."/>
            <person name="Monesi N."/>
        </authorList>
    </citation>
    <scope>NUCLEOTIDE SEQUENCE</scope>
    <source>
        <strain evidence="5">HSMRA1968</strain>
        <tissue evidence="5">Whole embryos</tissue>
    </source>
</reference>
<dbReference type="OrthoDB" id="408631at2759"/>
<organism evidence="5 6">
    <name type="scientific">Pseudolycoriella hygida</name>
    <dbReference type="NCBI Taxonomy" id="35572"/>
    <lineage>
        <taxon>Eukaryota</taxon>
        <taxon>Metazoa</taxon>
        <taxon>Ecdysozoa</taxon>
        <taxon>Arthropoda</taxon>
        <taxon>Hexapoda</taxon>
        <taxon>Insecta</taxon>
        <taxon>Pterygota</taxon>
        <taxon>Neoptera</taxon>
        <taxon>Endopterygota</taxon>
        <taxon>Diptera</taxon>
        <taxon>Nematocera</taxon>
        <taxon>Sciaroidea</taxon>
        <taxon>Sciaridae</taxon>
        <taxon>Pseudolycoriella</taxon>
    </lineage>
</organism>
<evidence type="ECO:0000259" key="4">
    <source>
        <dbReference type="Pfam" id="PF00135"/>
    </source>
</evidence>
<evidence type="ECO:0000256" key="2">
    <source>
        <dbReference type="SAM" id="MobiDB-lite"/>
    </source>
</evidence>
<dbReference type="InterPro" id="IPR050309">
    <property type="entry name" value="Type-B_Carboxylest/Lipase"/>
</dbReference>
<comment type="caution">
    <text evidence="5">The sequence shown here is derived from an EMBL/GenBank/DDBJ whole genome shotgun (WGS) entry which is preliminary data.</text>
</comment>
<feature type="region of interest" description="Disordered" evidence="2">
    <location>
        <begin position="1"/>
        <end position="190"/>
    </location>
</feature>
<dbReference type="InterPro" id="IPR029058">
    <property type="entry name" value="AB_hydrolase_fold"/>
</dbReference>
<dbReference type="FunFam" id="3.40.50.1820:FF:000295">
    <property type="entry name" value="neurotactin"/>
    <property type="match status" value="1"/>
</dbReference>
<accession>A0A9Q0MRK3</accession>
<proteinExistence type="predicted"/>
<evidence type="ECO:0000256" key="1">
    <source>
        <dbReference type="ARBA" id="ARBA00023180"/>
    </source>
</evidence>
<gene>
    <name evidence="5" type="primary">Nrt</name>
    <name evidence="5" type="ORF">Bhyg_15288</name>
</gene>
<dbReference type="InterPro" id="IPR002018">
    <property type="entry name" value="CarbesteraseB"/>
</dbReference>
<evidence type="ECO:0000313" key="6">
    <source>
        <dbReference type="Proteomes" id="UP001151699"/>
    </source>
</evidence>
<keyword evidence="3" id="KW-1133">Transmembrane helix</keyword>
<keyword evidence="1" id="KW-0325">Glycoprotein</keyword>
<keyword evidence="3" id="KW-0472">Membrane</keyword>
<evidence type="ECO:0000256" key="3">
    <source>
        <dbReference type="SAM" id="Phobius"/>
    </source>
</evidence>
<feature type="compositionally biased region" description="Low complexity" evidence="2">
    <location>
        <begin position="86"/>
        <end position="95"/>
    </location>
</feature>
<dbReference type="Pfam" id="PF00135">
    <property type="entry name" value="COesterase"/>
    <property type="match status" value="1"/>
</dbReference>
<keyword evidence="6" id="KW-1185">Reference proteome</keyword>
<feature type="region of interest" description="Disordered" evidence="2">
    <location>
        <begin position="211"/>
        <end position="231"/>
    </location>
</feature>
<feature type="compositionally biased region" description="Basic and acidic residues" evidence="2">
    <location>
        <begin position="175"/>
        <end position="189"/>
    </location>
</feature>
<feature type="compositionally biased region" description="Basic and acidic residues" evidence="2">
    <location>
        <begin position="121"/>
        <end position="134"/>
    </location>
</feature>
<name>A0A9Q0MRK3_9DIPT</name>
<dbReference type="PANTHER" id="PTHR11559">
    <property type="entry name" value="CARBOXYLESTERASE"/>
    <property type="match status" value="1"/>
</dbReference>
<dbReference type="Gene3D" id="3.40.50.1820">
    <property type="entry name" value="alpha/beta hydrolase"/>
    <property type="match status" value="1"/>
</dbReference>
<evidence type="ECO:0000313" key="5">
    <source>
        <dbReference type="EMBL" id="KAJ6636695.1"/>
    </source>
</evidence>
<feature type="transmembrane region" description="Helical" evidence="3">
    <location>
        <begin position="304"/>
        <end position="326"/>
    </location>
</feature>
<dbReference type="AlphaFoldDB" id="A0A9Q0MRK3"/>